<reference evidence="3" key="2">
    <citation type="submission" date="2023-05" db="EMBL/GenBank/DDBJ databases">
        <authorList>
            <person name="Schelkunov M.I."/>
        </authorList>
    </citation>
    <scope>NUCLEOTIDE SEQUENCE</scope>
    <source>
        <strain evidence="3">Hsosn_3</strain>
        <tissue evidence="3">Leaf</tissue>
    </source>
</reference>
<evidence type="ECO:0000313" key="3">
    <source>
        <dbReference type="EMBL" id="KAK1373438.1"/>
    </source>
</evidence>
<evidence type="ECO:0000313" key="4">
    <source>
        <dbReference type="Proteomes" id="UP001237642"/>
    </source>
</evidence>
<comment type="caution">
    <text evidence="3">The sequence shown here is derived from an EMBL/GenBank/DDBJ whole genome shotgun (WGS) entry which is preliminary data.</text>
</comment>
<reference evidence="3" key="1">
    <citation type="submission" date="2023-02" db="EMBL/GenBank/DDBJ databases">
        <title>Genome of toxic invasive species Heracleum sosnowskyi carries increased number of genes despite the absence of recent whole-genome duplications.</title>
        <authorList>
            <person name="Schelkunov M."/>
            <person name="Shtratnikova V."/>
            <person name="Makarenko M."/>
            <person name="Klepikova A."/>
            <person name="Omelchenko D."/>
            <person name="Novikova G."/>
            <person name="Obukhova E."/>
            <person name="Bogdanov V."/>
            <person name="Penin A."/>
            <person name="Logacheva M."/>
        </authorList>
    </citation>
    <scope>NUCLEOTIDE SEQUENCE</scope>
    <source>
        <strain evidence="3">Hsosn_3</strain>
        <tissue evidence="3">Leaf</tissue>
    </source>
</reference>
<gene>
    <name evidence="3" type="ORF">POM88_029631</name>
</gene>
<keyword evidence="1" id="KW-0175">Coiled coil</keyword>
<accession>A0AAD8HW48</accession>
<dbReference type="Proteomes" id="UP001237642">
    <property type="component" value="Unassembled WGS sequence"/>
</dbReference>
<dbReference type="EMBL" id="JAUIZM010000007">
    <property type="protein sequence ID" value="KAK1373438.1"/>
    <property type="molecule type" value="Genomic_DNA"/>
</dbReference>
<protein>
    <submittedName>
        <fullName evidence="3">Uncharacterized protein</fullName>
    </submittedName>
</protein>
<name>A0AAD8HW48_9APIA</name>
<proteinExistence type="predicted"/>
<evidence type="ECO:0000256" key="1">
    <source>
        <dbReference type="SAM" id="Coils"/>
    </source>
</evidence>
<keyword evidence="4" id="KW-1185">Reference proteome</keyword>
<evidence type="ECO:0000256" key="2">
    <source>
        <dbReference type="SAM" id="MobiDB-lite"/>
    </source>
</evidence>
<dbReference type="AlphaFoldDB" id="A0AAD8HW48"/>
<organism evidence="3 4">
    <name type="scientific">Heracleum sosnowskyi</name>
    <dbReference type="NCBI Taxonomy" id="360622"/>
    <lineage>
        <taxon>Eukaryota</taxon>
        <taxon>Viridiplantae</taxon>
        <taxon>Streptophyta</taxon>
        <taxon>Embryophyta</taxon>
        <taxon>Tracheophyta</taxon>
        <taxon>Spermatophyta</taxon>
        <taxon>Magnoliopsida</taxon>
        <taxon>eudicotyledons</taxon>
        <taxon>Gunneridae</taxon>
        <taxon>Pentapetalae</taxon>
        <taxon>asterids</taxon>
        <taxon>campanulids</taxon>
        <taxon>Apiales</taxon>
        <taxon>Apiaceae</taxon>
        <taxon>Apioideae</taxon>
        <taxon>apioid superclade</taxon>
        <taxon>Tordylieae</taxon>
        <taxon>Tordyliinae</taxon>
        <taxon>Heracleum</taxon>
    </lineage>
</organism>
<sequence>MDGELEKKKKARITSGEDGEEEDRISRLPDDLLHRILNNFTSVGIFPITFEDSKLDNVNVKLRGWANDKFRSREELKEYYRQLTIMLPGLGSAKILNLDLEVIEALLLIFDFLASFPSPFYALKCVKLPHGCNEASISYTLRSYLLGGSPTATIVTASPQNNMIPCTKAATTEAQNMMLQEPLGDPTKVLVNSGYMRKTVCIDTADTGVQDELMGQKCLLDSDRVRQHGAPVKRTERTANDCLSSSGGNSDFGIWRGHEVNSEFLCLLNRISNKYPETFEHFTTKNKKFCTLKLNQLCTSVNDFLRISMTDVDTEMIAEYRDVFVELQKFGFNVSWLVNRLNYIEEIRFSQPLLSELDAIECCIDDAKSKLQEFQIHLDDTKNKLKDLQALRVEKMQQIQKAFGTLGTNLLAGYTGDDLLSSP</sequence>
<feature type="coiled-coil region" evidence="1">
    <location>
        <begin position="364"/>
        <end position="398"/>
    </location>
</feature>
<feature type="region of interest" description="Disordered" evidence="2">
    <location>
        <begin position="1"/>
        <end position="24"/>
    </location>
</feature>